<reference evidence="2" key="2">
    <citation type="submission" date="2015-01" db="EMBL/GenBank/DDBJ databases">
        <title>Evolutionary Origins and Diversification of the Mycorrhizal Mutualists.</title>
        <authorList>
            <consortium name="DOE Joint Genome Institute"/>
            <consortium name="Mycorrhizal Genomics Consortium"/>
            <person name="Kohler A."/>
            <person name="Kuo A."/>
            <person name="Nagy L.G."/>
            <person name="Floudas D."/>
            <person name="Copeland A."/>
            <person name="Barry K.W."/>
            <person name="Cichocki N."/>
            <person name="Veneault-Fourrey C."/>
            <person name="LaButti K."/>
            <person name="Lindquist E.A."/>
            <person name="Lipzen A."/>
            <person name="Lundell T."/>
            <person name="Morin E."/>
            <person name="Murat C."/>
            <person name="Riley R."/>
            <person name="Ohm R."/>
            <person name="Sun H."/>
            <person name="Tunlid A."/>
            <person name="Henrissat B."/>
            <person name="Grigoriev I.V."/>
            <person name="Hibbett D.S."/>
            <person name="Martin F."/>
        </authorList>
    </citation>
    <scope>NUCLEOTIDE SEQUENCE [LARGE SCALE GENOMIC DNA]</scope>
    <source>
        <strain evidence="2">441</strain>
    </source>
</reference>
<dbReference type="GO" id="GO:0003676">
    <property type="term" value="F:nucleic acid binding"/>
    <property type="evidence" value="ECO:0007669"/>
    <property type="project" value="InterPro"/>
</dbReference>
<reference evidence="1 2" key="1">
    <citation type="submission" date="2014-04" db="EMBL/GenBank/DDBJ databases">
        <authorList>
            <consortium name="DOE Joint Genome Institute"/>
            <person name="Kuo A."/>
            <person name="Kohler A."/>
            <person name="Costa M.D."/>
            <person name="Nagy L.G."/>
            <person name="Floudas D."/>
            <person name="Copeland A."/>
            <person name="Barry K.W."/>
            <person name="Cichocki N."/>
            <person name="Veneault-Fourrey C."/>
            <person name="LaButti K."/>
            <person name="Lindquist E.A."/>
            <person name="Lipzen A."/>
            <person name="Lundell T."/>
            <person name="Morin E."/>
            <person name="Murat C."/>
            <person name="Sun H."/>
            <person name="Tunlid A."/>
            <person name="Henrissat B."/>
            <person name="Grigoriev I.V."/>
            <person name="Hibbett D.S."/>
            <person name="Martin F."/>
            <person name="Nordberg H.P."/>
            <person name="Cantor M.N."/>
            <person name="Hua S.X."/>
        </authorList>
    </citation>
    <scope>NUCLEOTIDE SEQUENCE [LARGE SCALE GENOMIC DNA]</scope>
    <source>
        <strain evidence="1 2">441</strain>
    </source>
</reference>
<proteinExistence type="predicted"/>
<evidence type="ECO:0000313" key="2">
    <source>
        <dbReference type="Proteomes" id="UP000054018"/>
    </source>
</evidence>
<dbReference type="STRING" id="765257.A0A0C9YER7"/>
<dbReference type="EMBL" id="KN833908">
    <property type="protein sequence ID" value="KIK15066.1"/>
    <property type="molecule type" value="Genomic_DNA"/>
</dbReference>
<dbReference type="HOGENOM" id="CLU_193397_0_0_1"/>
<accession>A0A0C9YER7</accession>
<evidence type="ECO:0000313" key="1">
    <source>
        <dbReference type="EMBL" id="KIK15066.1"/>
    </source>
</evidence>
<dbReference type="Proteomes" id="UP000054018">
    <property type="component" value="Unassembled WGS sequence"/>
</dbReference>
<dbReference type="InterPro" id="IPR036397">
    <property type="entry name" value="RNaseH_sf"/>
</dbReference>
<feature type="non-terminal residue" evidence="1">
    <location>
        <position position="1"/>
    </location>
</feature>
<gene>
    <name evidence="1" type="ORF">PISMIDRAFT_115870</name>
</gene>
<keyword evidence="2" id="KW-1185">Reference proteome</keyword>
<dbReference type="AlphaFoldDB" id="A0A0C9YER7"/>
<dbReference type="Gene3D" id="3.30.420.10">
    <property type="entry name" value="Ribonuclease H-like superfamily/Ribonuclease H"/>
    <property type="match status" value="1"/>
</dbReference>
<protein>
    <submittedName>
        <fullName evidence="1">Uncharacterized protein</fullName>
    </submittedName>
</protein>
<organism evidence="1 2">
    <name type="scientific">Pisolithus microcarpus 441</name>
    <dbReference type="NCBI Taxonomy" id="765257"/>
    <lineage>
        <taxon>Eukaryota</taxon>
        <taxon>Fungi</taxon>
        <taxon>Dikarya</taxon>
        <taxon>Basidiomycota</taxon>
        <taxon>Agaricomycotina</taxon>
        <taxon>Agaricomycetes</taxon>
        <taxon>Agaricomycetidae</taxon>
        <taxon>Boletales</taxon>
        <taxon>Sclerodermatineae</taxon>
        <taxon>Pisolithaceae</taxon>
        <taxon>Pisolithus</taxon>
    </lineage>
</organism>
<name>A0A0C9YER7_9AGAM</name>
<sequence length="70" mass="8152">NQELETYLHCYCTEHPNSWSSKLLDAEFVHNSFAHTIHQQTLYSLLYGYDPSPYPKVRLTSAPSVDKHLE</sequence>
<feature type="non-terminal residue" evidence="1">
    <location>
        <position position="70"/>
    </location>
</feature>